<organism evidence="2 3">
    <name type="scientific">Ajellomyces capsulatus (strain H88)</name>
    <name type="common">Darling's disease fungus</name>
    <name type="synonym">Histoplasma capsulatum</name>
    <dbReference type="NCBI Taxonomy" id="544711"/>
    <lineage>
        <taxon>Eukaryota</taxon>
        <taxon>Fungi</taxon>
        <taxon>Dikarya</taxon>
        <taxon>Ascomycota</taxon>
        <taxon>Pezizomycotina</taxon>
        <taxon>Eurotiomycetes</taxon>
        <taxon>Eurotiomycetidae</taxon>
        <taxon>Onygenales</taxon>
        <taxon>Ajellomycetaceae</taxon>
        <taxon>Histoplasma</taxon>
    </lineage>
</organism>
<dbReference type="AlphaFoldDB" id="A0A8A1LTK2"/>
<gene>
    <name evidence="2" type="ORF">I7I53_03270</name>
</gene>
<dbReference type="VEuPathDB" id="FungiDB:I7I53_03270"/>
<evidence type="ECO:0000313" key="3">
    <source>
        <dbReference type="Proteomes" id="UP000663419"/>
    </source>
</evidence>
<evidence type="ECO:0000256" key="1">
    <source>
        <dbReference type="SAM" id="MobiDB-lite"/>
    </source>
</evidence>
<name>A0A8A1LTK2_AJEC8</name>
<dbReference type="Proteomes" id="UP000663419">
    <property type="component" value="Chromosome 4"/>
</dbReference>
<feature type="compositionally biased region" description="Polar residues" evidence="1">
    <location>
        <begin position="35"/>
        <end position="57"/>
    </location>
</feature>
<evidence type="ECO:0000313" key="2">
    <source>
        <dbReference type="EMBL" id="QSS55402.1"/>
    </source>
</evidence>
<sequence length="134" mass="15006">MVFIYLFTVSSSLFDVEGWTRSRASLSKQPWPYKPTQQNSRTSSTPKAGSLAINNVNRKPLTARKPSRNVRADAYRICSPSLHISPSLAGTHTEHLPWLLRKVSTYYVTPPLAQALSTASSTNRPSLHKPSKRR</sequence>
<accession>A0A8A1LTK2</accession>
<protein>
    <submittedName>
        <fullName evidence="2">ATP synthase E chain domain-containing protein</fullName>
    </submittedName>
</protein>
<feature type="region of interest" description="Disordered" evidence="1">
    <location>
        <begin position="27"/>
        <end position="68"/>
    </location>
</feature>
<proteinExistence type="predicted"/>
<reference evidence="2" key="1">
    <citation type="submission" date="2021-01" db="EMBL/GenBank/DDBJ databases">
        <title>Chromosome-level genome assembly of a human fungal pathogen reveals clustering of transcriptionally co-regulated genes.</title>
        <authorList>
            <person name="Voorhies M."/>
            <person name="Cohen S."/>
            <person name="Shea T.P."/>
            <person name="Petrus S."/>
            <person name="Munoz J.F."/>
            <person name="Poplawski S."/>
            <person name="Goldman W.E."/>
            <person name="Michael T."/>
            <person name="Cuomo C.A."/>
            <person name="Sil A."/>
            <person name="Beyhan S."/>
        </authorList>
    </citation>
    <scope>NUCLEOTIDE SEQUENCE</scope>
    <source>
        <strain evidence="2">H88</strain>
    </source>
</reference>
<dbReference type="EMBL" id="CP069105">
    <property type="protein sequence ID" value="QSS55402.1"/>
    <property type="molecule type" value="Genomic_DNA"/>
</dbReference>